<evidence type="ECO:0000256" key="2">
    <source>
        <dbReference type="SAM" id="SignalP"/>
    </source>
</evidence>
<keyword evidence="2" id="KW-0732">Signal</keyword>
<dbReference type="AlphaFoldDB" id="A0A835YZT7"/>
<reference evidence="3" key="1">
    <citation type="submission" date="2021-02" db="EMBL/GenBank/DDBJ databases">
        <title>First Annotated Genome of the Yellow-green Alga Tribonema minus.</title>
        <authorList>
            <person name="Mahan K.M."/>
        </authorList>
    </citation>
    <scope>NUCLEOTIDE SEQUENCE</scope>
    <source>
        <strain evidence="3">UTEX B ZZ1240</strain>
    </source>
</reference>
<dbReference type="Proteomes" id="UP000664859">
    <property type="component" value="Unassembled WGS sequence"/>
</dbReference>
<feature type="chain" id="PRO_5032577408" evidence="2">
    <location>
        <begin position="23"/>
        <end position="249"/>
    </location>
</feature>
<accession>A0A835YZT7</accession>
<dbReference type="PROSITE" id="PS51257">
    <property type="entry name" value="PROKAR_LIPOPROTEIN"/>
    <property type="match status" value="1"/>
</dbReference>
<feature type="compositionally biased region" description="Low complexity" evidence="1">
    <location>
        <begin position="199"/>
        <end position="213"/>
    </location>
</feature>
<keyword evidence="4" id="KW-1185">Reference proteome</keyword>
<sequence>MQPLRFGACIVMLLACVPCSNAFASPLTRAPASAALRNSGPSLRMSTYIPDGLSLEQWQAIKQKEQAKASKNLGRVGTVKFKSRSFQAFHQSLEAGHGGHLFPVDLRKVKSGEIGLSQVPYMMRRRGAWDDSDMVDKEPGAKKKNWLPADVAYANGGERAAQSVNLYGTSVNMPWRGKPAFEPSAAAAAAAAAAAKVPAKAPAKGQRPAAATPAPRPKLSSTAGATKGAVAAAPGATAAPAANKRFFFF</sequence>
<evidence type="ECO:0000256" key="1">
    <source>
        <dbReference type="SAM" id="MobiDB-lite"/>
    </source>
</evidence>
<dbReference type="EMBL" id="JAFCMP010000168">
    <property type="protein sequence ID" value="KAG5184425.1"/>
    <property type="molecule type" value="Genomic_DNA"/>
</dbReference>
<gene>
    <name evidence="3" type="ORF">JKP88DRAFT_277217</name>
</gene>
<feature type="signal peptide" evidence="2">
    <location>
        <begin position="1"/>
        <end position="22"/>
    </location>
</feature>
<organism evidence="3 4">
    <name type="scientific">Tribonema minus</name>
    <dbReference type="NCBI Taxonomy" id="303371"/>
    <lineage>
        <taxon>Eukaryota</taxon>
        <taxon>Sar</taxon>
        <taxon>Stramenopiles</taxon>
        <taxon>Ochrophyta</taxon>
        <taxon>PX clade</taxon>
        <taxon>Xanthophyceae</taxon>
        <taxon>Tribonematales</taxon>
        <taxon>Tribonemataceae</taxon>
        <taxon>Tribonema</taxon>
    </lineage>
</organism>
<evidence type="ECO:0000313" key="3">
    <source>
        <dbReference type="EMBL" id="KAG5184425.1"/>
    </source>
</evidence>
<proteinExistence type="predicted"/>
<name>A0A835YZT7_9STRA</name>
<dbReference type="OrthoDB" id="38535at2759"/>
<comment type="caution">
    <text evidence="3">The sequence shown here is derived from an EMBL/GenBank/DDBJ whole genome shotgun (WGS) entry which is preliminary data.</text>
</comment>
<evidence type="ECO:0000313" key="4">
    <source>
        <dbReference type="Proteomes" id="UP000664859"/>
    </source>
</evidence>
<protein>
    <submittedName>
        <fullName evidence="3">Uncharacterized protein</fullName>
    </submittedName>
</protein>
<feature type="region of interest" description="Disordered" evidence="1">
    <location>
        <begin position="199"/>
        <end position="226"/>
    </location>
</feature>